<dbReference type="AlphaFoldDB" id="A0A438JBX2"/>
<dbReference type="PROSITE" id="PS50994">
    <property type="entry name" value="INTEGRASE"/>
    <property type="match status" value="1"/>
</dbReference>
<sequence length="271" mass="30620">MNLSFQKLCHEEYTALPHSWIALVSVIIQCKTPIKYKHPGYPTIMISIGEVGSERALLDLGASVNLIQFALYQKMVLNVEQPERAANAIPIILGRPSLATANALINCTNRIMKPTFGDLTLETNVLQLTKNLKAIGWSIEDLIGISPNLCIHRIFLEEDTKPIRQPQRRLNPPMREVVKAEVIKLLGAGIIYSISDSTWGIFKHLLLLNNEKTYLYTSAMETLLRKHGVRHSVTTPYHPQANGQVELSNRERKVILTKEANPTRTDQTYMR</sequence>
<organism evidence="3 4">
    <name type="scientific">Vitis vinifera</name>
    <name type="common">Grape</name>
    <dbReference type="NCBI Taxonomy" id="29760"/>
    <lineage>
        <taxon>Eukaryota</taxon>
        <taxon>Viridiplantae</taxon>
        <taxon>Streptophyta</taxon>
        <taxon>Embryophyta</taxon>
        <taxon>Tracheophyta</taxon>
        <taxon>Spermatophyta</taxon>
        <taxon>Magnoliopsida</taxon>
        <taxon>eudicotyledons</taxon>
        <taxon>Gunneridae</taxon>
        <taxon>Pentapetalae</taxon>
        <taxon>rosids</taxon>
        <taxon>Vitales</taxon>
        <taxon>Vitaceae</taxon>
        <taxon>Viteae</taxon>
        <taxon>Vitis</taxon>
    </lineage>
</organism>
<dbReference type="EMBL" id="QGNW01000051">
    <property type="protein sequence ID" value="RVX06450.1"/>
    <property type="molecule type" value="Genomic_DNA"/>
</dbReference>
<dbReference type="GO" id="GO:0015074">
    <property type="term" value="P:DNA integration"/>
    <property type="evidence" value="ECO:0007669"/>
    <property type="project" value="InterPro"/>
</dbReference>
<evidence type="ECO:0000313" key="2">
    <source>
        <dbReference type="EMBL" id="RVW44830.1"/>
    </source>
</evidence>
<dbReference type="InterPro" id="IPR043502">
    <property type="entry name" value="DNA/RNA_pol_sf"/>
</dbReference>
<gene>
    <name evidence="3" type="ORF">CK203_023582</name>
    <name evidence="2" type="ORF">CK203_087067</name>
</gene>
<evidence type="ECO:0000259" key="1">
    <source>
        <dbReference type="PROSITE" id="PS50994"/>
    </source>
</evidence>
<dbReference type="InterPro" id="IPR001584">
    <property type="entry name" value="Integrase_cat-core"/>
</dbReference>
<dbReference type="InterPro" id="IPR036397">
    <property type="entry name" value="RNaseH_sf"/>
</dbReference>
<dbReference type="EMBL" id="QGNW01001341">
    <property type="protein sequence ID" value="RVW44830.1"/>
    <property type="molecule type" value="Genomic_DNA"/>
</dbReference>
<dbReference type="PANTHER" id="PTHR33067">
    <property type="entry name" value="RNA-DIRECTED DNA POLYMERASE-RELATED"/>
    <property type="match status" value="1"/>
</dbReference>
<dbReference type="InterPro" id="IPR012337">
    <property type="entry name" value="RNaseH-like_sf"/>
</dbReference>
<name>A0A438JBX2_VITVI</name>
<dbReference type="Gene3D" id="3.10.10.10">
    <property type="entry name" value="HIV Type 1 Reverse Transcriptase, subunit A, domain 1"/>
    <property type="match status" value="1"/>
</dbReference>
<dbReference type="SUPFAM" id="SSF53098">
    <property type="entry name" value="Ribonuclease H-like"/>
    <property type="match status" value="1"/>
</dbReference>
<dbReference type="PANTHER" id="PTHR33067:SF32">
    <property type="entry name" value="ASPARTIC PEPTIDASE DDI1-TYPE DOMAIN-CONTAINING PROTEIN"/>
    <property type="match status" value="1"/>
</dbReference>
<protein>
    <recommendedName>
        <fullName evidence="1">Integrase catalytic domain-containing protein</fullName>
    </recommendedName>
</protein>
<comment type="caution">
    <text evidence="3">The sequence shown here is derived from an EMBL/GenBank/DDBJ whole genome shotgun (WGS) entry which is preliminary data.</text>
</comment>
<dbReference type="Proteomes" id="UP000288805">
    <property type="component" value="Unassembled WGS sequence"/>
</dbReference>
<proteinExistence type="predicted"/>
<reference evidence="3 4" key="1">
    <citation type="journal article" date="2018" name="PLoS Genet.">
        <title>Population sequencing reveals clonal diversity and ancestral inbreeding in the grapevine cultivar Chardonnay.</title>
        <authorList>
            <person name="Roach M.J."/>
            <person name="Johnson D.L."/>
            <person name="Bohlmann J."/>
            <person name="van Vuuren H.J."/>
            <person name="Jones S.J."/>
            <person name="Pretorius I.S."/>
            <person name="Schmidt S.A."/>
            <person name="Borneman A.R."/>
        </authorList>
    </citation>
    <scope>NUCLEOTIDE SEQUENCE [LARGE SCALE GENOMIC DNA]</scope>
    <source>
        <strain evidence="4">cv. Chardonnay</strain>
        <strain evidence="3">I10V1</strain>
        <tissue evidence="3">Leaf</tissue>
    </source>
</reference>
<dbReference type="GO" id="GO:0003676">
    <property type="term" value="F:nucleic acid binding"/>
    <property type="evidence" value="ECO:0007669"/>
    <property type="project" value="InterPro"/>
</dbReference>
<accession>A0A438JBX2</accession>
<evidence type="ECO:0000313" key="3">
    <source>
        <dbReference type="EMBL" id="RVX06450.1"/>
    </source>
</evidence>
<evidence type="ECO:0000313" key="4">
    <source>
        <dbReference type="Proteomes" id="UP000288805"/>
    </source>
</evidence>
<dbReference type="SUPFAM" id="SSF56672">
    <property type="entry name" value="DNA/RNA polymerases"/>
    <property type="match status" value="1"/>
</dbReference>
<dbReference type="Gene3D" id="3.30.420.10">
    <property type="entry name" value="Ribonuclease H-like superfamily/Ribonuclease H"/>
    <property type="match status" value="1"/>
</dbReference>
<feature type="domain" description="Integrase catalytic" evidence="1">
    <location>
        <begin position="206"/>
        <end position="271"/>
    </location>
</feature>